<dbReference type="SUPFAM" id="SSF52218">
    <property type="entry name" value="Flavoproteins"/>
    <property type="match status" value="1"/>
</dbReference>
<sequence>MSEIAIYFSGTGHNEKIAYEIASLKGIDIAKIEDSLKRNFFRDSFYALTKKNVPFKLSTELSTEHDKIYLLTPVWAGHLPAPVVSFLRKYSENLKNKIITLISVSGFGEKNAKIVDQIYKITGNKPQNFLFLKDSELESGEYKKKLETFLQIKEH</sequence>
<feature type="domain" description="Flavodoxin" evidence="1">
    <location>
        <begin position="62"/>
        <end position="128"/>
    </location>
</feature>
<reference evidence="2" key="1">
    <citation type="journal article" date="2020" name="mSystems">
        <title>Genome- and Community-Level Interaction Insights into Carbon Utilization and Element Cycling Functions of Hydrothermarchaeota in Hydrothermal Sediment.</title>
        <authorList>
            <person name="Zhou Z."/>
            <person name="Liu Y."/>
            <person name="Xu W."/>
            <person name="Pan J."/>
            <person name="Luo Z.H."/>
            <person name="Li M."/>
        </authorList>
    </citation>
    <scope>NUCLEOTIDE SEQUENCE [LARGE SCALE GENOMIC DNA]</scope>
    <source>
        <strain evidence="2">SpSt-757</strain>
    </source>
</reference>
<name>A0A7V3JAF2_UNCC3</name>
<dbReference type="AlphaFoldDB" id="A0A7V3JAF2"/>
<evidence type="ECO:0000313" key="2">
    <source>
        <dbReference type="EMBL" id="HFZ09083.1"/>
    </source>
</evidence>
<dbReference type="PANTHER" id="PTHR39201:SF1">
    <property type="entry name" value="FLAVODOXIN-LIKE DOMAIN-CONTAINING PROTEIN"/>
    <property type="match status" value="1"/>
</dbReference>
<dbReference type="InterPro" id="IPR026816">
    <property type="entry name" value="Flavodoxin_dom"/>
</dbReference>
<evidence type="ECO:0000259" key="1">
    <source>
        <dbReference type="Pfam" id="PF12724"/>
    </source>
</evidence>
<proteinExistence type="predicted"/>
<dbReference type="EMBL" id="DTGG01000093">
    <property type="protein sequence ID" value="HFZ09083.1"/>
    <property type="molecule type" value="Genomic_DNA"/>
</dbReference>
<accession>A0A7V3JAF2</accession>
<organism evidence="2">
    <name type="scientific">candidate division CPR3 bacterium</name>
    <dbReference type="NCBI Taxonomy" id="2268181"/>
    <lineage>
        <taxon>Bacteria</taxon>
        <taxon>Bacteria division CPR3</taxon>
    </lineage>
</organism>
<comment type="caution">
    <text evidence="2">The sequence shown here is derived from an EMBL/GenBank/DDBJ whole genome shotgun (WGS) entry which is preliminary data.</text>
</comment>
<dbReference type="Pfam" id="PF12724">
    <property type="entry name" value="Flavodoxin_5"/>
    <property type="match status" value="1"/>
</dbReference>
<dbReference type="PANTHER" id="PTHR39201">
    <property type="entry name" value="EXPORTED PROTEIN-RELATED"/>
    <property type="match status" value="1"/>
</dbReference>
<protein>
    <recommendedName>
        <fullName evidence="1">Flavodoxin domain-containing protein</fullName>
    </recommendedName>
</protein>
<gene>
    <name evidence="2" type="ORF">ENV41_03005</name>
</gene>
<dbReference type="Gene3D" id="3.40.50.360">
    <property type="match status" value="1"/>
</dbReference>
<dbReference type="InterPro" id="IPR029039">
    <property type="entry name" value="Flavoprotein-like_sf"/>
</dbReference>